<gene>
    <name evidence="2" type="ORF">PZE19_29020</name>
</gene>
<evidence type="ECO:0000256" key="1">
    <source>
        <dbReference type="SAM" id="SignalP"/>
    </source>
</evidence>
<proteinExistence type="predicted"/>
<protein>
    <submittedName>
        <fullName evidence="2">Uncharacterized protein</fullName>
    </submittedName>
</protein>
<reference evidence="2 3" key="1">
    <citation type="submission" date="2023-03" db="EMBL/GenBank/DDBJ databases">
        <title>Paludisphaera mucosa sp. nov. a novel planctomycete from northern fen.</title>
        <authorList>
            <person name="Ivanova A."/>
        </authorList>
    </citation>
    <scope>NUCLEOTIDE SEQUENCE [LARGE SCALE GENOMIC DNA]</scope>
    <source>
        <strain evidence="2 3">Pla2</strain>
    </source>
</reference>
<dbReference type="RefSeq" id="WP_277864097.1">
    <property type="nucleotide sequence ID" value="NZ_JARRAG010000002.1"/>
</dbReference>
<accession>A0ABT6FKB2</accession>
<comment type="caution">
    <text evidence="2">The sequence shown here is derived from an EMBL/GenBank/DDBJ whole genome shotgun (WGS) entry which is preliminary data.</text>
</comment>
<keyword evidence="3" id="KW-1185">Reference proteome</keyword>
<keyword evidence="1" id="KW-0732">Signal</keyword>
<name>A0ABT6FKB2_9BACT</name>
<evidence type="ECO:0000313" key="3">
    <source>
        <dbReference type="Proteomes" id="UP001216907"/>
    </source>
</evidence>
<organism evidence="2 3">
    <name type="scientific">Paludisphaera mucosa</name>
    <dbReference type="NCBI Taxonomy" id="3030827"/>
    <lineage>
        <taxon>Bacteria</taxon>
        <taxon>Pseudomonadati</taxon>
        <taxon>Planctomycetota</taxon>
        <taxon>Planctomycetia</taxon>
        <taxon>Isosphaerales</taxon>
        <taxon>Isosphaeraceae</taxon>
        <taxon>Paludisphaera</taxon>
    </lineage>
</organism>
<sequence length="226" mass="25274">MIPRSLVSVAYVLLLGGLAPWPAAAQAPPDEDVEQRFDGLLAAAKRDPEKADWVRLRRSFAETKRYRPYHREWKEELVKIGVALDGEDPKAAEAALDKLMEREGCMRIDAHALAASHYAKTGQEEKNAFHTRCVEGIAGTLFVPGTGKSFEKPIEVLFIEEEYLFLGSLELKAERQGLAVHEGRRFDVFEIEAKGGGGPVKYYFNVDLPWKSLGKTFRPEAKGEVD</sequence>
<dbReference type="Proteomes" id="UP001216907">
    <property type="component" value="Unassembled WGS sequence"/>
</dbReference>
<feature type="signal peptide" evidence="1">
    <location>
        <begin position="1"/>
        <end position="25"/>
    </location>
</feature>
<evidence type="ECO:0000313" key="2">
    <source>
        <dbReference type="EMBL" id="MDG3007825.1"/>
    </source>
</evidence>
<feature type="chain" id="PRO_5046783095" evidence="1">
    <location>
        <begin position="26"/>
        <end position="226"/>
    </location>
</feature>
<dbReference type="EMBL" id="JARRAG010000002">
    <property type="protein sequence ID" value="MDG3007825.1"/>
    <property type="molecule type" value="Genomic_DNA"/>
</dbReference>